<evidence type="ECO:0000313" key="2">
    <source>
        <dbReference type="Proteomes" id="UP000054018"/>
    </source>
</evidence>
<gene>
    <name evidence="1" type="ORF">PISMIDRAFT_674249</name>
</gene>
<name>A0A0C9ZF18_9AGAM</name>
<dbReference type="Proteomes" id="UP000054018">
    <property type="component" value="Unassembled WGS sequence"/>
</dbReference>
<dbReference type="EMBL" id="KN833694">
    <property type="protein sequence ID" value="KIK27926.1"/>
    <property type="molecule type" value="Genomic_DNA"/>
</dbReference>
<dbReference type="AlphaFoldDB" id="A0A0C9ZF18"/>
<keyword evidence="2" id="KW-1185">Reference proteome</keyword>
<proteinExistence type="predicted"/>
<dbReference type="HOGENOM" id="CLU_3069553_0_0_1"/>
<evidence type="ECO:0000313" key="1">
    <source>
        <dbReference type="EMBL" id="KIK27926.1"/>
    </source>
</evidence>
<organism evidence="1 2">
    <name type="scientific">Pisolithus microcarpus 441</name>
    <dbReference type="NCBI Taxonomy" id="765257"/>
    <lineage>
        <taxon>Eukaryota</taxon>
        <taxon>Fungi</taxon>
        <taxon>Dikarya</taxon>
        <taxon>Basidiomycota</taxon>
        <taxon>Agaricomycotina</taxon>
        <taxon>Agaricomycetes</taxon>
        <taxon>Agaricomycetidae</taxon>
        <taxon>Boletales</taxon>
        <taxon>Sclerodermatineae</taxon>
        <taxon>Pisolithaceae</taxon>
        <taxon>Pisolithus</taxon>
    </lineage>
</organism>
<reference evidence="2" key="2">
    <citation type="submission" date="2015-01" db="EMBL/GenBank/DDBJ databases">
        <title>Evolutionary Origins and Diversification of the Mycorrhizal Mutualists.</title>
        <authorList>
            <consortium name="DOE Joint Genome Institute"/>
            <consortium name="Mycorrhizal Genomics Consortium"/>
            <person name="Kohler A."/>
            <person name="Kuo A."/>
            <person name="Nagy L.G."/>
            <person name="Floudas D."/>
            <person name="Copeland A."/>
            <person name="Barry K.W."/>
            <person name="Cichocki N."/>
            <person name="Veneault-Fourrey C."/>
            <person name="LaButti K."/>
            <person name="Lindquist E.A."/>
            <person name="Lipzen A."/>
            <person name="Lundell T."/>
            <person name="Morin E."/>
            <person name="Murat C."/>
            <person name="Riley R."/>
            <person name="Ohm R."/>
            <person name="Sun H."/>
            <person name="Tunlid A."/>
            <person name="Henrissat B."/>
            <person name="Grigoriev I.V."/>
            <person name="Hibbett D.S."/>
            <person name="Martin F."/>
        </authorList>
    </citation>
    <scope>NUCLEOTIDE SEQUENCE [LARGE SCALE GENOMIC DNA]</scope>
    <source>
        <strain evidence="2">441</strain>
    </source>
</reference>
<sequence length="53" mass="6296">MHKRSRVFLLRKRWKSSPGKRQQIITLWTIGSHVMLLVCTARRNAPVYLPNLH</sequence>
<reference evidence="1 2" key="1">
    <citation type="submission" date="2014-04" db="EMBL/GenBank/DDBJ databases">
        <authorList>
            <consortium name="DOE Joint Genome Institute"/>
            <person name="Kuo A."/>
            <person name="Kohler A."/>
            <person name="Costa M.D."/>
            <person name="Nagy L.G."/>
            <person name="Floudas D."/>
            <person name="Copeland A."/>
            <person name="Barry K.W."/>
            <person name="Cichocki N."/>
            <person name="Veneault-Fourrey C."/>
            <person name="LaButti K."/>
            <person name="Lindquist E.A."/>
            <person name="Lipzen A."/>
            <person name="Lundell T."/>
            <person name="Morin E."/>
            <person name="Murat C."/>
            <person name="Sun H."/>
            <person name="Tunlid A."/>
            <person name="Henrissat B."/>
            <person name="Grigoriev I.V."/>
            <person name="Hibbett D.S."/>
            <person name="Martin F."/>
            <person name="Nordberg H.P."/>
            <person name="Cantor M.N."/>
            <person name="Hua S.X."/>
        </authorList>
    </citation>
    <scope>NUCLEOTIDE SEQUENCE [LARGE SCALE GENOMIC DNA]</scope>
    <source>
        <strain evidence="1 2">441</strain>
    </source>
</reference>
<accession>A0A0C9ZF18</accession>
<protein>
    <submittedName>
        <fullName evidence="1">Unplaced genomic scaffold scaffold_10, whole genome shotgun sequence</fullName>
    </submittedName>
</protein>